<evidence type="ECO:0000313" key="3">
    <source>
        <dbReference type="Proteomes" id="UP001629156"/>
    </source>
</evidence>
<evidence type="ECO:0000313" key="2">
    <source>
        <dbReference type="EMBL" id="MFL9845183.1"/>
    </source>
</evidence>
<dbReference type="EMBL" id="JBELPZ010000013">
    <property type="protein sequence ID" value="MFL9845183.1"/>
    <property type="molecule type" value="Genomic_DNA"/>
</dbReference>
<organism evidence="2 3">
    <name type="scientific">Flavobacterium rhizosphaerae</name>
    <dbReference type="NCBI Taxonomy" id="3163298"/>
    <lineage>
        <taxon>Bacteria</taxon>
        <taxon>Pseudomonadati</taxon>
        <taxon>Bacteroidota</taxon>
        <taxon>Flavobacteriia</taxon>
        <taxon>Flavobacteriales</taxon>
        <taxon>Flavobacteriaceae</taxon>
        <taxon>Flavobacterium</taxon>
    </lineage>
</organism>
<dbReference type="RefSeq" id="WP_408085453.1">
    <property type="nucleotide sequence ID" value="NZ_JBELPZ010000013.1"/>
</dbReference>
<sequence length="70" mass="8097">MPKIKVGFSNRVPESDPRAQRLGSRGKNTAVDFQLTRYIRHFCYFLCLQKVKVDFSSPVEIELPKTNNPQ</sequence>
<keyword evidence="3" id="KW-1185">Reference proteome</keyword>
<name>A0ABW8YY86_9FLAO</name>
<evidence type="ECO:0000256" key="1">
    <source>
        <dbReference type="SAM" id="MobiDB-lite"/>
    </source>
</evidence>
<accession>A0ABW8YY86</accession>
<reference evidence="2 3" key="1">
    <citation type="submission" date="2024-06" db="EMBL/GenBank/DDBJ databases">
        <authorList>
            <person name="Kaempfer P."/>
            <person name="Viver T."/>
        </authorList>
    </citation>
    <scope>NUCLEOTIDE SEQUENCE [LARGE SCALE GENOMIC DNA]</scope>
    <source>
        <strain evidence="2 3">ST-119</strain>
    </source>
</reference>
<feature type="region of interest" description="Disordered" evidence="1">
    <location>
        <begin position="1"/>
        <end position="25"/>
    </location>
</feature>
<comment type="caution">
    <text evidence="2">The sequence shown here is derived from an EMBL/GenBank/DDBJ whole genome shotgun (WGS) entry which is preliminary data.</text>
</comment>
<dbReference type="Proteomes" id="UP001629156">
    <property type="component" value="Unassembled WGS sequence"/>
</dbReference>
<gene>
    <name evidence="2" type="ORF">ABS766_12210</name>
</gene>
<proteinExistence type="predicted"/>
<protein>
    <submittedName>
        <fullName evidence="2">Uncharacterized protein</fullName>
    </submittedName>
</protein>